<feature type="compositionally biased region" description="Basic and acidic residues" evidence="8">
    <location>
        <begin position="1219"/>
        <end position="1270"/>
    </location>
</feature>
<feature type="region of interest" description="Disordered" evidence="8">
    <location>
        <begin position="1017"/>
        <end position="1037"/>
    </location>
</feature>
<dbReference type="GO" id="GO:0031175">
    <property type="term" value="P:neuron projection development"/>
    <property type="evidence" value="ECO:0007669"/>
    <property type="project" value="InterPro"/>
</dbReference>
<keyword evidence="3 6" id="KW-0493">Microtubule</keyword>
<feature type="compositionally biased region" description="Polar residues" evidence="8">
    <location>
        <begin position="496"/>
        <end position="509"/>
    </location>
</feature>
<dbReference type="InterPro" id="IPR038209">
    <property type="entry name" value="CKK_dom_sf"/>
</dbReference>
<feature type="compositionally biased region" description="Low complexity" evidence="8">
    <location>
        <begin position="411"/>
        <end position="423"/>
    </location>
</feature>
<feature type="compositionally biased region" description="Polar residues" evidence="8">
    <location>
        <begin position="1128"/>
        <end position="1138"/>
    </location>
</feature>
<dbReference type="GO" id="GO:0005516">
    <property type="term" value="F:calmodulin binding"/>
    <property type="evidence" value="ECO:0007669"/>
    <property type="project" value="InterPro"/>
</dbReference>
<feature type="region of interest" description="Disordered" evidence="8">
    <location>
        <begin position="738"/>
        <end position="792"/>
    </location>
</feature>
<dbReference type="FunFam" id="3.10.20.360:FF:000002">
    <property type="entry name" value="Patronin, isoform M"/>
    <property type="match status" value="1"/>
</dbReference>
<dbReference type="InterPro" id="IPR058042">
    <property type="entry name" value="CAMSAP_N"/>
</dbReference>
<dbReference type="InterPro" id="IPR001715">
    <property type="entry name" value="CH_dom"/>
</dbReference>
<feature type="coiled-coil region" evidence="7">
    <location>
        <begin position="844"/>
        <end position="894"/>
    </location>
</feature>
<feature type="domain" description="CKK" evidence="10">
    <location>
        <begin position="1575"/>
        <end position="1709"/>
    </location>
</feature>
<protein>
    <submittedName>
        <fullName evidence="12">Patronin isoform X13</fullName>
    </submittedName>
</protein>
<dbReference type="RefSeq" id="XP_033307104.1">
    <property type="nucleotide sequence ID" value="XM_033451213.1"/>
</dbReference>
<dbReference type="InterPro" id="IPR031372">
    <property type="entry name" value="CAMSAP_CC1"/>
</dbReference>
<dbReference type="InterPro" id="IPR011033">
    <property type="entry name" value="PRC_barrel-like_sf"/>
</dbReference>
<dbReference type="InterPro" id="IPR022613">
    <property type="entry name" value="CH_CAMSAP_2"/>
</dbReference>
<dbReference type="CTD" id="36978"/>
<comment type="subcellular location">
    <subcellularLocation>
        <location evidence="1">Cytoplasm</location>
        <location evidence="1">Cytoskeleton</location>
    </subcellularLocation>
</comment>
<feature type="region of interest" description="Disordered" evidence="8">
    <location>
        <begin position="551"/>
        <end position="573"/>
    </location>
</feature>
<dbReference type="InterPro" id="IPR036872">
    <property type="entry name" value="CH_dom_sf"/>
</dbReference>
<dbReference type="Pfam" id="PF11971">
    <property type="entry name" value="CAMSAP_CH"/>
    <property type="match status" value="1"/>
</dbReference>
<evidence type="ECO:0000256" key="4">
    <source>
        <dbReference type="ARBA" id="ARBA00023054"/>
    </source>
</evidence>
<gene>
    <name evidence="12" type="primary">LOC117209320</name>
</gene>
<feature type="compositionally biased region" description="Low complexity" evidence="8">
    <location>
        <begin position="760"/>
        <end position="779"/>
    </location>
</feature>
<dbReference type="PROSITE" id="PS51508">
    <property type="entry name" value="CKK"/>
    <property type="match status" value="1"/>
</dbReference>
<dbReference type="Pfam" id="PF17095">
    <property type="entry name" value="CAMSAP_CC1"/>
    <property type="match status" value="1"/>
</dbReference>
<dbReference type="Pfam" id="PF25532">
    <property type="entry name" value="CH_CAMSAP2_N"/>
    <property type="match status" value="1"/>
</dbReference>
<feature type="region of interest" description="Disordered" evidence="8">
    <location>
        <begin position="612"/>
        <end position="648"/>
    </location>
</feature>
<comment type="similarity">
    <text evidence="6">Belongs to the CAMSAP1 family.</text>
</comment>
<evidence type="ECO:0000256" key="3">
    <source>
        <dbReference type="ARBA" id="ARBA00022701"/>
    </source>
</evidence>
<dbReference type="GO" id="GO:0036449">
    <property type="term" value="C:microtubule minus-end"/>
    <property type="evidence" value="ECO:0007669"/>
    <property type="project" value="TreeGrafter"/>
</dbReference>
<feature type="compositionally biased region" description="Low complexity" evidence="8">
    <location>
        <begin position="740"/>
        <end position="751"/>
    </location>
</feature>
<organism evidence="11 12">
    <name type="scientific">Bombus bifarius</name>
    <dbReference type="NCBI Taxonomy" id="103933"/>
    <lineage>
        <taxon>Eukaryota</taxon>
        <taxon>Metazoa</taxon>
        <taxon>Ecdysozoa</taxon>
        <taxon>Arthropoda</taxon>
        <taxon>Hexapoda</taxon>
        <taxon>Insecta</taxon>
        <taxon>Pterygota</taxon>
        <taxon>Neoptera</taxon>
        <taxon>Endopterygota</taxon>
        <taxon>Hymenoptera</taxon>
        <taxon>Apocrita</taxon>
        <taxon>Aculeata</taxon>
        <taxon>Apoidea</taxon>
        <taxon>Anthophila</taxon>
        <taxon>Apidae</taxon>
        <taxon>Bombus</taxon>
        <taxon>Pyrobombus</taxon>
    </lineage>
</organism>
<evidence type="ECO:0000256" key="5">
    <source>
        <dbReference type="ARBA" id="ARBA00023212"/>
    </source>
</evidence>
<dbReference type="GO" id="GO:0031122">
    <property type="term" value="P:cytoplasmic microtubule organization"/>
    <property type="evidence" value="ECO:0007669"/>
    <property type="project" value="TreeGrafter"/>
</dbReference>
<dbReference type="SUPFAM" id="SSF47576">
    <property type="entry name" value="Calponin-homology domain, CH-domain"/>
    <property type="match status" value="1"/>
</dbReference>
<feature type="compositionally biased region" description="Polar residues" evidence="8">
    <location>
        <begin position="627"/>
        <end position="641"/>
    </location>
</feature>
<feature type="region of interest" description="Disordered" evidence="8">
    <location>
        <begin position="1112"/>
        <end position="1274"/>
    </location>
</feature>
<dbReference type="SMART" id="SM01051">
    <property type="entry name" value="CAMSAP_CKK"/>
    <property type="match status" value="1"/>
</dbReference>
<name>A0A6P8MBI1_9HYME</name>
<feature type="domain" description="Calponin-homology (CH)" evidence="9">
    <location>
        <begin position="219"/>
        <end position="345"/>
    </location>
</feature>
<feature type="compositionally biased region" description="Low complexity" evidence="8">
    <location>
        <begin position="1422"/>
        <end position="1433"/>
    </location>
</feature>
<evidence type="ECO:0000313" key="11">
    <source>
        <dbReference type="Proteomes" id="UP000515164"/>
    </source>
</evidence>
<dbReference type="Proteomes" id="UP000515164">
    <property type="component" value="Unplaced"/>
</dbReference>
<dbReference type="GO" id="GO:0051011">
    <property type="term" value="F:microtubule minus-end binding"/>
    <property type="evidence" value="ECO:0007669"/>
    <property type="project" value="TreeGrafter"/>
</dbReference>
<dbReference type="Gene3D" id="3.10.20.360">
    <property type="entry name" value="CKK domain"/>
    <property type="match status" value="1"/>
</dbReference>
<evidence type="ECO:0000313" key="12">
    <source>
        <dbReference type="RefSeq" id="XP_033307104.1"/>
    </source>
</evidence>
<accession>A0A6P8MBI1</accession>
<keyword evidence="5" id="KW-0206">Cytoskeleton</keyword>
<feature type="compositionally biased region" description="Low complexity" evidence="8">
    <location>
        <begin position="1536"/>
        <end position="1549"/>
    </location>
</feature>
<evidence type="ECO:0000259" key="9">
    <source>
        <dbReference type="PROSITE" id="PS50021"/>
    </source>
</evidence>
<comment type="domain">
    <text evidence="6">The CKK domain binds microtubules.</text>
</comment>
<feature type="region of interest" description="Disordered" evidence="8">
    <location>
        <begin position="42"/>
        <end position="71"/>
    </location>
</feature>
<feature type="region of interest" description="Disordered" evidence="8">
    <location>
        <begin position="460"/>
        <end position="539"/>
    </location>
</feature>
<feature type="coiled-coil region" evidence="7">
    <location>
        <begin position="685"/>
        <end position="715"/>
    </location>
</feature>
<feature type="region of interest" description="Disordered" evidence="8">
    <location>
        <begin position="1385"/>
        <end position="1577"/>
    </location>
</feature>
<evidence type="ECO:0000256" key="1">
    <source>
        <dbReference type="ARBA" id="ARBA00004245"/>
    </source>
</evidence>
<reference evidence="12" key="1">
    <citation type="submission" date="2025-08" db="UniProtKB">
        <authorList>
            <consortium name="RefSeq"/>
        </authorList>
    </citation>
    <scope>IDENTIFICATION</scope>
    <source>
        <tissue evidence="12">Muscle</tissue>
    </source>
</reference>
<feature type="compositionally biased region" description="Low complexity" evidence="8">
    <location>
        <begin position="1561"/>
        <end position="1572"/>
    </location>
</feature>
<feature type="compositionally biased region" description="Basic residues" evidence="8">
    <location>
        <begin position="1179"/>
        <end position="1190"/>
    </location>
</feature>
<dbReference type="PANTHER" id="PTHR21595:SF0">
    <property type="entry name" value="PATRONIN"/>
    <property type="match status" value="1"/>
</dbReference>
<feature type="compositionally biased region" description="Polar residues" evidence="8">
    <location>
        <begin position="1492"/>
        <end position="1502"/>
    </location>
</feature>
<keyword evidence="4 7" id="KW-0175">Coiled coil</keyword>
<dbReference type="SUPFAM" id="SSF50346">
    <property type="entry name" value="PRC-barrel domain"/>
    <property type="match status" value="1"/>
</dbReference>
<keyword evidence="11" id="KW-1185">Reference proteome</keyword>
<dbReference type="PROSITE" id="PS50021">
    <property type="entry name" value="CH"/>
    <property type="match status" value="1"/>
</dbReference>
<dbReference type="GO" id="GO:0030507">
    <property type="term" value="F:spectrin binding"/>
    <property type="evidence" value="ECO:0007669"/>
    <property type="project" value="InterPro"/>
</dbReference>
<feature type="compositionally biased region" description="Basic and acidic residues" evidence="8">
    <location>
        <begin position="428"/>
        <end position="437"/>
    </location>
</feature>
<proteinExistence type="inferred from homology"/>
<dbReference type="GeneID" id="117209320"/>
<evidence type="ECO:0000256" key="2">
    <source>
        <dbReference type="ARBA" id="ARBA00022490"/>
    </source>
</evidence>
<evidence type="ECO:0000259" key="10">
    <source>
        <dbReference type="PROSITE" id="PS51508"/>
    </source>
</evidence>
<dbReference type="GO" id="GO:0007026">
    <property type="term" value="P:negative regulation of microtubule depolymerization"/>
    <property type="evidence" value="ECO:0007669"/>
    <property type="project" value="TreeGrafter"/>
</dbReference>
<evidence type="ECO:0000256" key="7">
    <source>
        <dbReference type="SAM" id="Coils"/>
    </source>
</evidence>
<sequence>MWSAITRLFVKGKTEESAPRTKDRTCDGVPDTVVHVFDAMDRNAGDDRRKGPAGEQHHDGAESEHFSDAYDSRQAKQRASVKWLLSKAYNNRVPENLRDPYYIDNENQEHLKPQIVHALSNAELYCLALANIYSDPNYHNQNHCGILQALARKGVYLAEPNNTQLTETILIQNSPLKMSAHMAVIEGLMVLYAKEVVTGDRVVSAIRRFDPQAEVDVPADHEKGLLLWISHASNALIAKIQAEEGAGDKTRLPELPAAKDFQSLCDGVGLAAVVAFYCPGELNWMDIRVSKRPSVADALHNLSLVHAFCNRCLPYSIFHMLPEDVTYMRGCMKQNLVVFLADMYNVLEIHPAKCVRYPGEERAMQFLDACPRNSHGVAHKRSLPQSIAPIPDLRSNLSVSAPGFTVAKAPSSSSVKKSQSLQQTAENYSHDDRRAGSEESFVVHRGKGIPTLSSVADEKSITRVDAAGRPSNWEEQRRSSYAGRRSRRNSVSDDSQLTIENFGGSQDNLHNFGRNPDKEVGAHIGKRSTTEPTLPARSSVQDVYGSGVQHILSDNGYDKEEPPRLRRQTSNSSLDNVALKQILHSSENVNSDGDTSKLASFANLSRQSSEKGINLTYTEQERDDSKSNLSNKKLGQTNGNRNGEKKTTFATLPNTTTWQQQSNQQSQQMEQHSVADENGGNTIMASQLNNIRLKLEEKRRHIENEKRRMEVVMSKQRQKVGKAAFLQAVTKLYLVGKVKSPSSSTSGGDSPAEIGPPTPVTSGSSGETPTSVSETTPVTQQPSQEKPQRPFSLKEISEDVRDVEHKWLEHDGNAPFIETRRTPDIENMDLEQYHQSISQICTPFRRMNNSLSEIQADIQRLANQQNQIQQQHLMTQHQQQIQQQFQQLQSLSQQHMQNFGMAPINPLTSKLQDTQQSQFYLHDQPQLQRRMWGQPPPTQSLANEMAAVGYQQSMDPRYSTQPTPYQQDMRLYQDTRNWGTHPPQQKGFVLHDTPQEPRYLNGGDHSLCNNQMSHPGPTYPSSTSIFNQTPPSSASPQHRNAVHRISQLMSESPEPKRPTVHHIPIKCESPTEKRQITAMHAPVPAPPVDDMKPQNISFIGNDDELTQGIRGLNITSGSRTYRIPSPTRPSISRNSFQPHPSLREATPSPSGTPEVTPLDPTDAGEKGFYICFDNDAPKKPKPTLRVKRTSPKKERGVSSYVDSEDFTMRPDSPSAIVMDRQKQLEIQRDSDREKQRQIDERDFQRQEIRDREIQREGEREKQRERHEMSAESRQSGVGLIIGNQLANPDPNSLDEMERKKERIMLLSLQRRQQQEEMKERKEVEAQARREQEKLKAEERARKKEEERQRRAAILEQHKVKKAIEEAEREGKVIDKELLNTIKPTKLRNKTATTRPRPKTIHVDAGTELDSGALTPSRGKKGSSSNLSTASLTSPTMRRDYYRGSQDSLTAAHFDERRSGPLYRGGSLRDSPDDGRGSSPCRSMNQLGRRGSYKTSRGSSSDQDGMMCRYTDTDSGLGRATPPRRAPSPGMGSMRHLPSPSGPGSLPPGLMTKRRVFDDGSSDISSTPSSMMDYNGPRLYKQPTTKSNRGIMLNAVEYCVFPGTVNKEAKRRVLDEIARSESKHFLILFRDAGCQFRALYSYCPDREEVSKLYGTGPKQVMDKMFDKFFKYNSGAKCFSQVHTKHLTVTIDAFTIHNSLWQGKKVNLPNKKDMPLVI</sequence>
<dbReference type="InterPro" id="IPR032940">
    <property type="entry name" value="CAMSAP"/>
</dbReference>
<evidence type="ECO:0000256" key="8">
    <source>
        <dbReference type="SAM" id="MobiDB-lite"/>
    </source>
</evidence>
<dbReference type="InterPro" id="IPR014797">
    <property type="entry name" value="CKK_CAMSAP"/>
</dbReference>
<dbReference type="Pfam" id="PF08683">
    <property type="entry name" value="CAMSAP_CKK"/>
    <property type="match status" value="1"/>
</dbReference>
<dbReference type="PANTHER" id="PTHR21595">
    <property type="entry name" value="PATRONIN"/>
    <property type="match status" value="1"/>
</dbReference>
<evidence type="ECO:0000256" key="6">
    <source>
        <dbReference type="PROSITE-ProRule" id="PRU00841"/>
    </source>
</evidence>
<feature type="region of interest" description="Disordered" evidence="8">
    <location>
        <begin position="405"/>
        <end position="443"/>
    </location>
</feature>
<feature type="region of interest" description="Disordered" evidence="8">
    <location>
        <begin position="1314"/>
        <end position="1343"/>
    </location>
</feature>
<feature type="compositionally biased region" description="Polar residues" evidence="8">
    <location>
        <begin position="530"/>
        <end position="539"/>
    </location>
</feature>
<keyword evidence="2" id="KW-0963">Cytoplasm</keyword>